<feature type="compositionally biased region" description="Low complexity" evidence="10">
    <location>
        <begin position="1066"/>
        <end position="1080"/>
    </location>
</feature>
<feature type="region of interest" description="Disordered" evidence="10">
    <location>
        <begin position="1468"/>
        <end position="1487"/>
    </location>
</feature>
<evidence type="ECO:0000313" key="13">
    <source>
        <dbReference type="Proteomes" id="UP000799640"/>
    </source>
</evidence>
<dbReference type="GO" id="GO:0016236">
    <property type="term" value="P:macroautophagy"/>
    <property type="evidence" value="ECO:0007669"/>
    <property type="project" value="InterPro"/>
</dbReference>
<dbReference type="SUPFAM" id="SSF56112">
    <property type="entry name" value="Protein kinase-like (PK-like)"/>
    <property type="match status" value="1"/>
</dbReference>
<organism evidence="12 13">
    <name type="scientific">Trichodelitschia bisporula</name>
    <dbReference type="NCBI Taxonomy" id="703511"/>
    <lineage>
        <taxon>Eukaryota</taxon>
        <taxon>Fungi</taxon>
        <taxon>Dikarya</taxon>
        <taxon>Ascomycota</taxon>
        <taxon>Pezizomycotina</taxon>
        <taxon>Dothideomycetes</taxon>
        <taxon>Dothideomycetes incertae sedis</taxon>
        <taxon>Phaeotrichales</taxon>
        <taxon>Phaeotrichaceae</taxon>
        <taxon>Trichodelitschia</taxon>
    </lineage>
</organism>
<evidence type="ECO:0000256" key="2">
    <source>
        <dbReference type="ARBA" id="ARBA00022527"/>
    </source>
</evidence>
<feature type="region of interest" description="Disordered" evidence="10">
    <location>
        <begin position="972"/>
        <end position="1010"/>
    </location>
</feature>
<dbReference type="SMART" id="SM00220">
    <property type="entry name" value="S_TKc"/>
    <property type="match status" value="1"/>
</dbReference>
<dbReference type="PROSITE" id="PS00108">
    <property type="entry name" value="PROTEIN_KINASE_ST"/>
    <property type="match status" value="1"/>
</dbReference>
<keyword evidence="7" id="KW-0418">Kinase</keyword>
<gene>
    <name evidence="12" type="ORF">EJ06DRAFT_585777</name>
</gene>
<dbReference type="GO" id="GO:0034271">
    <property type="term" value="C:phosphatidylinositol 3-kinase complex, class III, type I"/>
    <property type="evidence" value="ECO:0007669"/>
    <property type="project" value="TreeGrafter"/>
</dbReference>
<dbReference type="EC" id="2.7.11.1" evidence="1"/>
<dbReference type="GO" id="GO:0004674">
    <property type="term" value="F:protein serine/threonine kinase activity"/>
    <property type="evidence" value="ECO:0007669"/>
    <property type="project" value="UniProtKB-KW"/>
</dbReference>
<dbReference type="GO" id="GO:0005770">
    <property type="term" value="C:late endosome"/>
    <property type="evidence" value="ECO:0007669"/>
    <property type="project" value="TreeGrafter"/>
</dbReference>
<dbReference type="GO" id="GO:0045324">
    <property type="term" value="P:late endosome to vacuole transport"/>
    <property type="evidence" value="ECO:0007669"/>
    <property type="project" value="InterPro"/>
</dbReference>
<dbReference type="SMART" id="SM00320">
    <property type="entry name" value="WD40"/>
    <property type="match status" value="5"/>
</dbReference>
<dbReference type="InterPro" id="IPR011009">
    <property type="entry name" value="Kinase-like_dom_sf"/>
</dbReference>
<keyword evidence="6" id="KW-0547">Nucleotide-binding</keyword>
<dbReference type="Pfam" id="PF00069">
    <property type="entry name" value="Pkinase"/>
    <property type="match status" value="1"/>
</dbReference>
<feature type="compositionally biased region" description="Low complexity" evidence="10">
    <location>
        <begin position="927"/>
        <end position="936"/>
    </location>
</feature>
<dbReference type="InterPro" id="IPR000719">
    <property type="entry name" value="Prot_kinase_dom"/>
</dbReference>
<evidence type="ECO:0000256" key="5">
    <source>
        <dbReference type="ARBA" id="ARBA00022737"/>
    </source>
</evidence>
<keyword evidence="4" id="KW-0808">Transferase</keyword>
<protein>
    <recommendedName>
        <fullName evidence="1">non-specific serine/threonine protein kinase</fullName>
        <ecNumber evidence="1">2.7.11.1</ecNumber>
    </recommendedName>
</protein>
<evidence type="ECO:0000313" key="12">
    <source>
        <dbReference type="EMBL" id="KAF2395630.1"/>
    </source>
</evidence>
<dbReference type="GO" id="GO:0034272">
    <property type="term" value="C:phosphatidylinositol 3-kinase complex, class III, type II"/>
    <property type="evidence" value="ECO:0007669"/>
    <property type="project" value="TreeGrafter"/>
</dbReference>
<evidence type="ECO:0000256" key="10">
    <source>
        <dbReference type="SAM" id="MobiDB-lite"/>
    </source>
</evidence>
<feature type="compositionally biased region" description="Pro residues" evidence="10">
    <location>
        <begin position="942"/>
        <end position="951"/>
    </location>
</feature>
<evidence type="ECO:0000256" key="4">
    <source>
        <dbReference type="ARBA" id="ARBA00022679"/>
    </source>
</evidence>
<dbReference type="InterPro" id="IPR016024">
    <property type="entry name" value="ARM-type_fold"/>
</dbReference>
<dbReference type="PANTHER" id="PTHR17583:SF0">
    <property type="entry name" value="PHOSPHOINOSITIDE 3-KINASE REGULATORY SUBUNIT 4"/>
    <property type="match status" value="1"/>
</dbReference>
<evidence type="ECO:0000256" key="3">
    <source>
        <dbReference type="ARBA" id="ARBA00022574"/>
    </source>
</evidence>
<dbReference type="CDD" id="cd13980">
    <property type="entry name" value="STKc_Vps15"/>
    <property type="match status" value="1"/>
</dbReference>
<dbReference type="InterPro" id="IPR045162">
    <property type="entry name" value="Vps15-like"/>
</dbReference>
<dbReference type="InterPro" id="IPR055231">
    <property type="entry name" value="2AA_helical"/>
</dbReference>
<proteinExistence type="predicted"/>
<dbReference type="InterPro" id="IPR011989">
    <property type="entry name" value="ARM-like"/>
</dbReference>
<dbReference type="PANTHER" id="PTHR17583">
    <property type="entry name" value="PHOSPHOINOSITIDE 3-KINASE REGULATORY SUBUNIT 4"/>
    <property type="match status" value="1"/>
</dbReference>
<evidence type="ECO:0000256" key="6">
    <source>
        <dbReference type="ARBA" id="ARBA00022741"/>
    </source>
</evidence>
<feature type="repeat" description="WD" evidence="9">
    <location>
        <begin position="1096"/>
        <end position="1128"/>
    </location>
</feature>
<dbReference type="SUPFAM" id="SSF48371">
    <property type="entry name" value="ARM repeat"/>
    <property type="match status" value="1"/>
</dbReference>
<dbReference type="PROSITE" id="PS50082">
    <property type="entry name" value="WD_REPEATS_2"/>
    <property type="match status" value="1"/>
</dbReference>
<feature type="domain" description="Protein kinase" evidence="11">
    <location>
        <begin position="25"/>
        <end position="295"/>
    </location>
</feature>
<evidence type="ECO:0000259" key="11">
    <source>
        <dbReference type="PROSITE" id="PS50011"/>
    </source>
</evidence>
<keyword evidence="13" id="KW-1185">Reference proteome</keyword>
<dbReference type="Proteomes" id="UP000799640">
    <property type="component" value="Unassembled WGS sequence"/>
</dbReference>
<dbReference type="PROSITE" id="PS50011">
    <property type="entry name" value="PROTEIN_KINASE_DOM"/>
    <property type="match status" value="1"/>
</dbReference>
<name>A0A6G1HHZ6_9PEZI</name>
<keyword evidence="2" id="KW-0723">Serine/threonine-protein kinase</keyword>
<dbReference type="FunFam" id="1.10.510.10:FF:000497">
    <property type="entry name" value="Phosphoinositide 3-kinase regulatory subunit"/>
    <property type="match status" value="1"/>
</dbReference>
<accession>A0A6G1HHZ6</accession>
<dbReference type="InterPro" id="IPR015943">
    <property type="entry name" value="WD40/YVTN_repeat-like_dom_sf"/>
</dbReference>
<dbReference type="InterPro" id="IPR036322">
    <property type="entry name" value="WD40_repeat_dom_sf"/>
</dbReference>
<dbReference type="Gene3D" id="1.25.10.10">
    <property type="entry name" value="Leucine-rich Repeat Variant"/>
    <property type="match status" value="1"/>
</dbReference>
<evidence type="ECO:0000256" key="7">
    <source>
        <dbReference type="ARBA" id="ARBA00022777"/>
    </source>
</evidence>
<feature type="region of interest" description="Disordered" evidence="10">
    <location>
        <begin position="903"/>
        <end position="954"/>
    </location>
</feature>
<dbReference type="GO" id="GO:0006623">
    <property type="term" value="P:protein targeting to vacuole"/>
    <property type="evidence" value="ECO:0007669"/>
    <property type="project" value="TreeGrafter"/>
</dbReference>
<dbReference type="FunFam" id="1.25.10.10:FF:000342">
    <property type="entry name" value="Serine/threonine-protein kinase VPS15"/>
    <property type="match status" value="1"/>
</dbReference>
<feature type="compositionally biased region" description="Polar residues" evidence="10">
    <location>
        <begin position="981"/>
        <end position="997"/>
    </location>
</feature>
<dbReference type="OrthoDB" id="242910at2759"/>
<dbReference type="SUPFAM" id="SSF50978">
    <property type="entry name" value="WD40 repeat-like"/>
    <property type="match status" value="1"/>
</dbReference>
<reference evidence="12" key="1">
    <citation type="journal article" date="2020" name="Stud. Mycol.">
        <title>101 Dothideomycetes genomes: a test case for predicting lifestyles and emergence of pathogens.</title>
        <authorList>
            <person name="Haridas S."/>
            <person name="Albert R."/>
            <person name="Binder M."/>
            <person name="Bloem J."/>
            <person name="Labutti K."/>
            <person name="Salamov A."/>
            <person name="Andreopoulos B."/>
            <person name="Baker S."/>
            <person name="Barry K."/>
            <person name="Bills G."/>
            <person name="Bluhm B."/>
            <person name="Cannon C."/>
            <person name="Castanera R."/>
            <person name="Culley D."/>
            <person name="Daum C."/>
            <person name="Ezra D."/>
            <person name="Gonzalez J."/>
            <person name="Henrissat B."/>
            <person name="Kuo A."/>
            <person name="Liang C."/>
            <person name="Lipzen A."/>
            <person name="Lutzoni F."/>
            <person name="Magnuson J."/>
            <person name="Mondo S."/>
            <person name="Nolan M."/>
            <person name="Ohm R."/>
            <person name="Pangilinan J."/>
            <person name="Park H.-J."/>
            <person name="Ramirez L."/>
            <person name="Alfaro M."/>
            <person name="Sun H."/>
            <person name="Tritt A."/>
            <person name="Yoshinaga Y."/>
            <person name="Zwiers L.-H."/>
            <person name="Turgeon B."/>
            <person name="Goodwin S."/>
            <person name="Spatafora J."/>
            <person name="Crous P."/>
            <person name="Grigoriev I."/>
        </authorList>
    </citation>
    <scope>NUCLEOTIDE SEQUENCE</scope>
    <source>
        <strain evidence="12">CBS 262.69</strain>
    </source>
</reference>
<dbReference type="GO" id="GO:0071561">
    <property type="term" value="C:nucleus-vacuole junction"/>
    <property type="evidence" value="ECO:0007669"/>
    <property type="project" value="TreeGrafter"/>
</dbReference>
<keyword evidence="3 9" id="KW-0853">WD repeat</keyword>
<evidence type="ECO:0000256" key="1">
    <source>
        <dbReference type="ARBA" id="ARBA00012513"/>
    </source>
</evidence>
<keyword evidence="5" id="KW-0677">Repeat</keyword>
<dbReference type="InterPro" id="IPR008271">
    <property type="entry name" value="Ser/Thr_kinase_AS"/>
</dbReference>
<evidence type="ECO:0000256" key="9">
    <source>
        <dbReference type="PROSITE-ProRule" id="PRU00221"/>
    </source>
</evidence>
<dbReference type="InterPro" id="IPR001680">
    <property type="entry name" value="WD40_rpt"/>
</dbReference>
<dbReference type="Pfam" id="PF00400">
    <property type="entry name" value="WD40"/>
    <property type="match status" value="2"/>
</dbReference>
<keyword evidence="8" id="KW-0067">ATP-binding</keyword>
<dbReference type="EMBL" id="ML996712">
    <property type="protein sequence ID" value="KAF2395630.1"/>
    <property type="molecule type" value="Genomic_DNA"/>
</dbReference>
<dbReference type="Gene3D" id="2.130.10.10">
    <property type="entry name" value="YVTN repeat-like/Quinoprotein amine dehydrogenase"/>
    <property type="match status" value="1"/>
</dbReference>
<feature type="region of interest" description="Disordered" evidence="10">
    <location>
        <begin position="1065"/>
        <end position="1086"/>
    </location>
</feature>
<sequence length="1532" mass="168375">MGQGYSLTTLSAGAAGIDVPELSDLNYEKSLGNARFMKCIRARHKDGLVVAKVVMKPYPSLKLDDYVRTLIDERRVLNEIPNALGYHRIIETGTSGYLVRQYIHSSLYDRMSTRPFLEDIEKKWLAFQLLCAVRDCHAQNLYHGDIKTENILVTSWNWLYLADFSSSFKPTYLPEDNPADFSFFFDTSGRRTCYLAPERFLGPGEDATGKPPINWAMDIFSVGCVIAELFLETPIFSLSQLFKYRSKKEYDPEHTHLNRIADKDILDMVAHMIQIDPQDRYTAEEYLNFWRHKAFPEYFYSSLHQYMYVITDPTSGRRPITAGNENLGEADDRIDRVYDEFDKISQFLGYESVVKGSRDRYGIGSDTVLFPLQVDIPNNRHQASALNNKTADDGTLIFVTLVVSSIRSTARATARVRACELLLAFGERVTDEAKMDRILPYLVWLLNDKADIVKCAAIRTITQLLALVQAVSPINAYIFPEYLLPRLQPFVLGVNSKPSPWVRATYASCLATLATTASRFLGMMQALRADGTIPTSDPEAEDGTVSQSVYQNLFDLAREDLMGQFEAQTKALLTDSDSAVRRAFLGSVSTLCVFFGTAKASDVILSHLNTYLNDRDWMLKCAFFETIVGVATFVGAPSYEEFILPLMIQALADPEEAVVERVLRSFASIAELGLFQRFKTWELVDVVGRFMMHPNIWIREAAAQFISAATTYLMPADYHSVIIPLIRVYLKALPTDLSHLALLDALKKPLPRLVLEMASNWALKSEHSLFWKTVNQQHTFSFGAGSTLPSISARDLGPKALGRVRKNEEDENWIQRLRNAGMTPEDDFKLLAMREYIRRSAHRKSQEHADSTPSKLNGIVALKDLGIAAQTIFFSQDQDLFRQNTAQITSTDGHRTIAEALQDASSPTPEAKLKPPAIATDLPLPSPSLSVPNSGLQTPAEGPHPPRPPLATSPVNSVLSLRLSDQTVNRKPSAITLLPRTASNSTKAVAETSTTPATAFAKLESLPPQKPPLTMAKEDHRLHPSHPKHASAHTYEGHDPSVLTLLDSLYLDSFPVDYTEFGPMVTPRTTRRAPIPRSAPGSSAPWRPDGTLVAMLGEHTAAVNRIAVAPDHAFFITGSDDGSVKIWDSARLERNISHRARQTHTHAEGARVTALTFIEDTHCFASCASDGSVHVVKVDYAEPSAHTPTPHSASAARYGKLNLIRDFTLPDGQHAVWAEHYKSDASSLLLLATNKCRLLALELRTMTPVFTLQNPLPHGPLTCFAVDRRHHWVLLGTSHGVLDLWDLRFRLRLRAWAFPAHAPVHRIALTPGRAARRNKVTIAGGTGGPDVSVWDLEKGVCKELYRAHVPGHPALGARELKAQLELVDLDAKGEGGMLSRFGPAGLGSENAPLGPDRGVRALALGTHVPDDGSEARGHFILAAGPGGKVRYWDLAAPGGSGVVSGGGGEGAAGFTSSTVGEVGVVVERAGSDGRDGKDGKGGGSGRRGGVVALQQRHLLRGHLDVVTDVALLECPYGMVVSADRGGGVMVFA</sequence>
<evidence type="ECO:0000256" key="8">
    <source>
        <dbReference type="ARBA" id="ARBA00022840"/>
    </source>
</evidence>
<dbReference type="Gene3D" id="1.10.510.10">
    <property type="entry name" value="Transferase(Phosphotransferase) domain 1"/>
    <property type="match status" value="1"/>
</dbReference>
<feature type="compositionally biased region" description="Basic and acidic residues" evidence="10">
    <location>
        <begin position="1469"/>
        <end position="1480"/>
    </location>
</feature>
<dbReference type="PROSITE" id="PS50294">
    <property type="entry name" value="WD_REPEATS_REGION"/>
    <property type="match status" value="1"/>
</dbReference>
<dbReference type="Pfam" id="PF22956">
    <property type="entry name" value="VPS15-like_hel"/>
    <property type="match status" value="1"/>
</dbReference>
<dbReference type="FunFam" id="2.130.10.10:FF:000652">
    <property type="entry name" value="Related to VPS15-ser/thr protein kinase"/>
    <property type="match status" value="1"/>
</dbReference>
<dbReference type="GO" id="GO:0005524">
    <property type="term" value="F:ATP binding"/>
    <property type="evidence" value="ECO:0007669"/>
    <property type="project" value="UniProtKB-KW"/>
</dbReference>